<comment type="subcellular location">
    <subcellularLocation>
        <location evidence="1">Membrane</location>
    </subcellularLocation>
</comment>
<dbReference type="Pfam" id="PF06580">
    <property type="entry name" value="His_kinase"/>
    <property type="match status" value="1"/>
</dbReference>
<feature type="transmembrane region" description="Helical" evidence="5">
    <location>
        <begin position="265"/>
        <end position="289"/>
    </location>
</feature>
<dbReference type="AlphaFoldDB" id="C0CWR7"/>
<keyword evidence="4" id="KW-0418">Kinase</keyword>
<keyword evidence="5" id="KW-0472">Membrane</keyword>
<keyword evidence="5" id="KW-0812">Transmembrane</keyword>
<gene>
    <name evidence="7" type="ORF">CLOSTASPAR_01438</name>
</gene>
<dbReference type="Pfam" id="PF00672">
    <property type="entry name" value="HAMP"/>
    <property type="match status" value="1"/>
</dbReference>
<dbReference type="InterPro" id="IPR036890">
    <property type="entry name" value="HATPase_C_sf"/>
</dbReference>
<dbReference type="SUPFAM" id="SSF55874">
    <property type="entry name" value="ATPase domain of HSP90 chaperone/DNA topoisomerase II/histidine kinase"/>
    <property type="match status" value="1"/>
</dbReference>
<keyword evidence="5" id="KW-1133">Transmembrane helix</keyword>
<dbReference type="InterPro" id="IPR003594">
    <property type="entry name" value="HATPase_dom"/>
</dbReference>
<dbReference type="PROSITE" id="PS50885">
    <property type="entry name" value="HAMP"/>
    <property type="match status" value="1"/>
</dbReference>
<dbReference type="Proteomes" id="UP000004756">
    <property type="component" value="Unassembled WGS sequence"/>
</dbReference>
<dbReference type="SMART" id="SM00304">
    <property type="entry name" value="HAMP"/>
    <property type="match status" value="1"/>
</dbReference>
<evidence type="ECO:0000256" key="4">
    <source>
        <dbReference type="ARBA" id="ARBA00022777"/>
    </source>
</evidence>
<organism evidence="7 8">
    <name type="scientific">[Clostridium] asparagiforme DSM 15981</name>
    <dbReference type="NCBI Taxonomy" id="518636"/>
    <lineage>
        <taxon>Bacteria</taxon>
        <taxon>Bacillati</taxon>
        <taxon>Bacillota</taxon>
        <taxon>Clostridia</taxon>
        <taxon>Lachnospirales</taxon>
        <taxon>Lachnospiraceae</taxon>
        <taxon>Enterocloster</taxon>
    </lineage>
</organism>
<comment type="caution">
    <text evidence="7">The sequence shown here is derived from an EMBL/GenBank/DDBJ whole genome shotgun (WGS) entry which is preliminary data.</text>
</comment>
<dbReference type="CDD" id="cd18773">
    <property type="entry name" value="PDC1_HK_sensor"/>
    <property type="match status" value="1"/>
</dbReference>
<evidence type="ECO:0000256" key="2">
    <source>
        <dbReference type="ARBA" id="ARBA00022553"/>
    </source>
</evidence>
<dbReference type="EMBL" id="ACCJ01000064">
    <property type="protein sequence ID" value="EEG56464.1"/>
    <property type="molecule type" value="Genomic_DNA"/>
</dbReference>
<evidence type="ECO:0000256" key="3">
    <source>
        <dbReference type="ARBA" id="ARBA00022679"/>
    </source>
</evidence>
<keyword evidence="3" id="KW-0808">Transferase</keyword>
<evidence type="ECO:0000313" key="8">
    <source>
        <dbReference type="Proteomes" id="UP000004756"/>
    </source>
</evidence>
<evidence type="ECO:0000256" key="5">
    <source>
        <dbReference type="SAM" id="Phobius"/>
    </source>
</evidence>
<evidence type="ECO:0000256" key="1">
    <source>
        <dbReference type="ARBA" id="ARBA00004370"/>
    </source>
</evidence>
<dbReference type="GO" id="GO:0016020">
    <property type="term" value="C:membrane"/>
    <property type="evidence" value="ECO:0007669"/>
    <property type="project" value="UniProtKB-SubCell"/>
</dbReference>
<dbReference type="InterPro" id="IPR010559">
    <property type="entry name" value="Sig_transdc_His_kin_internal"/>
</dbReference>
<dbReference type="PANTHER" id="PTHR34220">
    <property type="entry name" value="SENSOR HISTIDINE KINASE YPDA"/>
    <property type="match status" value="1"/>
</dbReference>
<evidence type="ECO:0000259" key="6">
    <source>
        <dbReference type="PROSITE" id="PS50885"/>
    </source>
</evidence>
<dbReference type="SUPFAM" id="SSF158472">
    <property type="entry name" value="HAMP domain-like"/>
    <property type="match status" value="1"/>
</dbReference>
<dbReference type="Gene3D" id="3.30.565.10">
    <property type="entry name" value="Histidine kinase-like ATPase, C-terminal domain"/>
    <property type="match status" value="1"/>
</dbReference>
<dbReference type="InterPro" id="IPR003660">
    <property type="entry name" value="HAMP_dom"/>
</dbReference>
<dbReference type="InterPro" id="IPR050640">
    <property type="entry name" value="Bact_2-comp_sensor_kinase"/>
</dbReference>
<dbReference type="GO" id="GO:0000155">
    <property type="term" value="F:phosphorelay sensor kinase activity"/>
    <property type="evidence" value="ECO:0007669"/>
    <property type="project" value="InterPro"/>
</dbReference>
<dbReference type="HOGENOM" id="CLU_020473_6_2_9"/>
<dbReference type="PANTHER" id="PTHR34220:SF7">
    <property type="entry name" value="SENSOR HISTIDINE KINASE YPDA"/>
    <property type="match status" value="1"/>
</dbReference>
<accession>C0CWR7</accession>
<dbReference type="CDD" id="cd06225">
    <property type="entry name" value="HAMP"/>
    <property type="match status" value="1"/>
</dbReference>
<dbReference type="Pfam" id="PF02518">
    <property type="entry name" value="HATPase_c"/>
    <property type="match status" value="1"/>
</dbReference>
<keyword evidence="8" id="KW-1185">Reference proteome</keyword>
<evidence type="ECO:0000313" key="7">
    <source>
        <dbReference type="EMBL" id="EEG56464.1"/>
    </source>
</evidence>
<reference evidence="7 8" key="1">
    <citation type="submission" date="2009-02" db="EMBL/GenBank/DDBJ databases">
        <title>Draft genome sequence of Clostridium asparagiforme (DSM 15981).</title>
        <authorList>
            <person name="Sudarsanam P."/>
            <person name="Ley R."/>
            <person name="Guruge J."/>
            <person name="Turnbaugh P.J."/>
            <person name="Mahowald M."/>
            <person name="Liep D."/>
            <person name="Gordon J."/>
        </authorList>
    </citation>
    <scope>NUCLEOTIDE SEQUENCE [LARGE SCALE GENOMIC DNA]</scope>
    <source>
        <strain evidence="7 8">DSM 15981</strain>
    </source>
</reference>
<name>C0CWR7_9FIRM</name>
<sequence length="564" mass="64088">MRQVKRIYFKRLFLAFLFATILPICLCVAAISYGSFHMSRERYQDKVGAMAAASSGNVRELLEEYEKILNSLSAEPALAAYLAENDREGLGELVRPLQTGRDNRLRIRVIDPDDRYIYPDGRDAKLYDPAVFGGWGILHEMTAYPDRIAVTPSVTRAENGRKICLNMGRAVQGRDGGIAGYVVLDVYRNTLLNAVKQLEDEKSSVTLADRNDCIILDTTGRFTEGATGAPGRAEKNSVAAFRENAYGLRIYAYYNIEEFNENSRLMIFISLLVLGCMVPLAFLLAAVFANRMYRPIDTLVSSMNLVTRGNLDTKIEIRAHDSDEMRLVSSVFNWMIARIQTLIENAREESERKKNAELKALQAQISPHFLYNMLNEINALARMGRTGEVSGFVIHLGKLLRRSITFKDDFVKLSDDLVFVEDYIRLQQIRYDQLFDVDIRVEEEIKDCLIPNLIIQPLVENAIIHGFTAGKEGYMLSLRGYRREGDVCIEIYDNGIGVDKEYLKYINNVEKGVGLYGGLGVENVQKRLLLIYGMRYGIKMESEKGRYTKVVILLPYRREQVDKT</sequence>
<dbReference type="Gene3D" id="6.10.340.10">
    <property type="match status" value="1"/>
</dbReference>
<keyword evidence="2" id="KW-0597">Phosphoprotein</keyword>
<protein>
    <submittedName>
        <fullName evidence="7">HAMP domain protein</fullName>
    </submittedName>
</protein>
<feature type="domain" description="HAMP" evidence="6">
    <location>
        <begin position="290"/>
        <end position="344"/>
    </location>
</feature>
<proteinExistence type="predicted"/>